<evidence type="ECO:0000259" key="3">
    <source>
        <dbReference type="Pfam" id="PF14336"/>
    </source>
</evidence>
<feature type="domain" description="D-glutamate cyclase-like C-terminal" evidence="3">
    <location>
        <begin position="214"/>
        <end position="261"/>
    </location>
</feature>
<dbReference type="GeneTree" id="ENSGT00390000002237"/>
<dbReference type="STRING" id="99883.ENSTNIP00000001357"/>
<dbReference type="InParanoid" id="H3BZE1"/>
<proteinExistence type="inferred from homology"/>
<dbReference type="PANTHER" id="PTHR32022:SF10">
    <property type="entry name" value="D-GLUTAMATE CYCLASE, MITOCHONDRIAL"/>
    <property type="match status" value="1"/>
</dbReference>
<reference evidence="5" key="1">
    <citation type="journal article" date="2004" name="Nature">
        <title>Genome duplication in the teleost fish Tetraodon nigroviridis reveals the early vertebrate proto-karyotype.</title>
        <authorList>
            <person name="Jaillon O."/>
            <person name="Aury J.-M."/>
            <person name="Brunet F."/>
            <person name="Petit J.-L."/>
            <person name="Stange-Thomann N."/>
            <person name="Mauceli E."/>
            <person name="Bouneau L."/>
            <person name="Fischer C."/>
            <person name="Ozouf-Costaz C."/>
            <person name="Bernot A."/>
            <person name="Nicaud S."/>
            <person name="Jaffe D."/>
            <person name="Fisher S."/>
            <person name="Lutfalla G."/>
            <person name="Dossat C."/>
            <person name="Segurens B."/>
            <person name="Dasilva C."/>
            <person name="Salanoubat M."/>
            <person name="Levy M."/>
            <person name="Boudet N."/>
            <person name="Castellano S."/>
            <person name="Anthouard V."/>
            <person name="Jubin C."/>
            <person name="Castelli V."/>
            <person name="Katinka M."/>
            <person name="Vacherie B."/>
            <person name="Biemont C."/>
            <person name="Skalli Z."/>
            <person name="Cattolico L."/>
            <person name="Poulain J."/>
            <person name="De Berardinis V."/>
            <person name="Cruaud C."/>
            <person name="Duprat S."/>
            <person name="Brottier P."/>
            <person name="Coutanceau J.-P."/>
            <person name="Gouzy J."/>
            <person name="Parra G."/>
            <person name="Lardier G."/>
            <person name="Chapple C."/>
            <person name="McKernan K.J."/>
            <person name="McEwan P."/>
            <person name="Bosak S."/>
            <person name="Kellis M."/>
            <person name="Volff J.-N."/>
            <person name="Guigo R."/>
            <person name="Zody M.C."/>
            <person name="Mesirov J."/>
            <person name="Lindblad-Toh K."/>
            <person name="Birren B."/>
            <person name="Nusbaum C."/>
            <person name="Kahn D."/>
            <person name="Robinson-Rechavi M."/>
            <person name="Laudet V."/>
            <person name="Schachter V."/>
            <person name="Quetier F."/>
            <person name="Saurin W."/>
            <person name="Scarpelli C."/>
            <person name="Wincker P."/>
            <person name="Lander E.S."/>
            <person name="Weissenbach J."/>
            <person name="Roest Crollius H."/>
        </authorList>
    </citation>
    <scope>NUCLEOTIDE SEQUENCE [LARGE SCALE GENOMIC DNA]</scope>
</reference>
<organism evidence="4 5">
    <name type="scientific">Tetraodon nigroviridis</name>
    <name type="common">Spotted green pufferfish</name>
    <name type="synonym">Chelonodon nigroviridis</name>
    <dbReference type="NCBI Taxonomy" id="99883"/>
    <lineage>
        <taxon>Eukaryota</taxon>
        <taxon>Metazoa</taxon>
        <taxon>Chordata</taxon>
        <taxon>Craniata</taxon>
        <taxon>Vertebrata</taxon>
        <taxon>Euteleostomi</taxon>
        <taxon>Actinopterygii</taxon>
        <taxon>Neopterygii</taxon>
        <taxon>Teleostei</taxon>
        <taxon>Neoteleostei</taxon>
        <taxon>Acanthomorphata</taxon>
        <taxon>Eupercaria</taxon>
        <taxon>Tetraodontiformes</taxon>
        <taxon>Tetradontoidea</taxon>
        <taxon>Tetraodontidae</taxon>
        <taxon>Tetraodon</taxon>
    </lineage>
</organism>
<dbReference type="Proteomes" id="UP000007303">
    <property type="component" value="Unassembled WGS sequence"/>
</dbReference>
<dbReference type="AlphaFoldDB" id="H3BZE1"/>
<dbReference type="GO" id="GO:0047820">
    <property type="term" value="F:D-glutamate cyclase activity"/>
    <property type="evidence" value="ECO:0007669"/>
    <property type="project" value="TreeGrafter"/>
</dbReference>
<dbReference type="InterPro" id="IPR038021">
    <property type="entry name" value="Putative_hydro-lyase"/>
</dbReference>
<comment type="similarity">
    <text evidence="1">Belongs to the D-glutamate cyclase family.</text>
</comment>
<dbReference type="GO" id="GO:0006536">
    <property type="term" value="P:glutamate metabolic process"/>
    <property type="evidence" value="ECO:0007669"/>
    <property type="project" value="TreeGrafter"/>
</dbReference>
<dbReference type="Gene3D" id="3.30.2040.10">
    <property type="entry name" value="PSTPO5379-like domain"/>
    <property type="match status" value="1"/>
</dbReference>
<reference evidence="4" key="3">
    <citation type="submission" date="2025-09" db="UniProtKB">
        <authorList>
            <consortium name="Ensembl"/>
        </authorList>
    </citation>
    <scope>IDENTIFICATION</scope>
</reference>
<dbReference type="Ensembl" id="ENSTNIT00000002571.1">
    <property type="protein sequence ID" value="ENSTNIP00000001357.1"/>
    <property type="gene ID" value="ENSTNIG00000000889.1"/>
</dbReference>
<dbReference type="Pfam" id="PF14336">
    <property type="entry name" value="GLUCM-like_C"/>
    <property type="match status" value="1"/>
</dbReference>
<evidence type="ECO:0000256" key="2">
    <source>
        <dbReference type="ARBA" id="ARBA00023239"/>
    </source>
</evidence>
<reference evidence="4" key="2">
    <citation type="submission" date="2025-08" db="UniProtKB">
        <authorList>
            <consortium name="Ensembl"/>
        </authorList>
    </citation>
    <scope>IDENTIFICATION</scope>
</reference>
<keyword evidence="5" id="KW-1185">Reference proteome</keyword>
<sequence>MVDFCYAYRAPLEQNNSLWSSMVCFYMGCSFGFEGSLKKAGIPVRNVEQGTNVSMYKTSISCVPAGVFRSPLVVTMRPVPSVLLDAAVKVTHLNPAAHGAPVHIGDPALLGIQDLTKPDYGESVELQPGDVPVFWACGVTAIDAILSSKPSLAFSHSPGCMFVCDIQEPSINPTSESTDQATSCDSIPGSFQISRDPLLYSLASQKVVEKIRKLERIIGEDPGERGIQALFVEDELLRSCLALSHASSVVIATGFPTHHMHRYHHIFQKNYKTPTILCYESERE</sequence>
<evidence type="ECO:0000313" key="4">
    <source>
        <dbReference type="Ensembl" id="ENSTNIP00000001357.1"/>
    </source>
</evidence>
<evidence type="ECO:0000256" key="1">
    <source>
        <dbReference type="ARBA" id="ARBA00007896"/>
    </source>
</evidence>
<dbReference type="Pfam" id="PF07286">
    <property type="entry name" value="D-Glu_cyclase"/>
    <property type="match status" value="1"/>
</dbReference>
<protein>
    <submittedName>
        <fullName evidence="4">D-glutamate cyclase</fullName>
    </submittedName>
</protein>
<name>H3BZE1_TETNG</name>
<dbReference type="FunFam" id="3.30.2040.10:FF:000001">
    <property type="entry name" value="D-glutamate cyclase, mitochondrial"/>
    <property type="match status" value="1"/>
</dbReference>
<evidence type="ECO:0000313" key="5">
    <source>
        <dbReference type="Proteomes" id="UP000007303"/>
    </source>
</evidence>
<keyword evidence="2" id="KW-0456">Lyase</keyword>
<dbReference type="SUPFAM" id="SSF160920">
    <property type="entry name" value="PSTPO5379-like"/>
    <property type="match status" value="1"/>
</dbReference>
<dbReference type="PANTHER" id="PTHR32022">
    <property type="entry name" value="D-GLUTAMATE CYCLASE, MITOCHONDRIAL"/>
    <property type="match status" value="1"/>
</dbReference>
<dbReference type="InterPro" id="IPR025504">
    <property type="entry name" value="GLUCM_C"/>
</dbReference>
<dbReference type="OMA" id="PTILCYE"/>
<accession>H3BZE1</accession>
<dbReference type="InterPro" id="IPR009906">
    <property type="entry name" value="D-Glu_cyclase"/>
</dbReference>
<dbReference type="HOGENOM" id="CLU_979911_0_0_1"/>